<keyword evidence="1" id="KW-0472">Membrane</keyword>
<name>F0NZZ0_WEEVC</name>
<sequence length="200" mass="24083">MVKYTFEIFVKEKKNIKLRNILFNLFILGLVSGLSYIFTVEGWLENSFVWIIYILIMATIVAYFNKIFQKEKYEPKGTTMGEIAFYPDKIFLGDTLIPTKNIKHITIKNDDYVGKEVRDFGEFKREEGSFGVHNFLTIQDHNNTFKEVQFKQKTRKEFQNMREILIDYYHQDLLDYDDLLYIMKIEYDLDKIEFKKNLER</sequence>
<gene>
    <name evidence="2" type="ordered locus">Weevi_1722</name>
</gene>
<protein>
    <submittedName>
        <fullName evidence="2">Uncharacterized protein</fullName>
    </submittedName>
</protein>
<dbReference type="OrthoDB" id="1351456at2"/>
<evidence type="ECO:0000313" key="2">
    <source>
        <dbReference type="EMBL" id="ADX68414.1"/>
    </source>
</evidence>
<dbReference type="RefSeq" id="WP_013598803.1">
    <property type="nucleotide sequence ID" value="NC_015144.1"/>
</dbReference>
<dbReference type="EMBL" id="CP002455">
    <property type="protein sequence ID" value="ADX68414.1"/>
    <property type="molecule type" value="Genomic_DNA"/>
</dbReference>
<keyword evidence="1" id="KW-1133">Transmembrane helix</keyword>
<dbReference type="KEGG" id="wvi:Weevi_1722"/>
<reference evidence="3" key="2">
    <citation type="journal article" date="2011" name="Stand. Genomic Sci.">
        <title>Complete genome sequence of Weeksella virosa type strain (9751T).</title>
        <authorList>
            <person name="Lang E."/>
            <person name="Teshima H."/>
            <person name="Lucas S."/>
            <person name="Lapidus A."/>
            <person name="Hammon N."/>
            <person name="Deshpande S."/>
            <person name="Nolan M."/>
            <person name="Cheng J."/>
            <person name="Pitluck S."/>
            <person name="Liolios K."/>
            <person name="Pagani I."/>
            <person name="Mikhailova N."/>
            <person name="Ivanova N."/>
            <person name="Mavromatis K."/>
            <person name="Pati A."/>
            <person name="Tapia R."/>
            <person name="Han C."/>
            <person name="Goodwin L."/>
            <person name="Chen A."/>
            <person name="Palaniappan K."/>
            <person name="Land M."/>
            <person name="Hauser L."/>
            <person name="Chang Y."/>
            <person name="Jeffries C."/>
            <person name="Brambilla E."/>
            <person name="Kopitz M."/>
            <person name="Rohde M."/>
            <person name="Goker M."/>
            <person name="Tindall B."/>
            <person name="Detter J."/>
            <person name="Woyke T."/>
            <person name="Bristow J."/>
            <person name="Eisen J."/>
            <person name="Markowitz V."/>
            <person name="Hugenholtz P."/>
            <person name="Klenk H."/>
            <person name="Kyrpides N."/>
        </authorList>
    </citation>
    <scope>NUCLEOTIDE SEQUENCE [LARGE SCALE GENOMIC DNA]</scope>
    <source>
        <strain evidence="3">ATCC 43766 / DSM 16922 / JCM 21250 / NBRC 16016 / NCTC 11634 / CL345/78</strain>
    </source>
</reference>
<dbReference type="Proteomes" id="UP000008641">
    <property type="component" value="Chromosome"/>
</dbReference>
<feature type="transmembrane region" description="Helical" evidence="1">
    <location>
        <begin position="50"/>
        <end position="68"/>
    </location>
</feature>
<proteinExistence type="predicted"/>
<dbReference type="AlphaFoldDB" id="F0NZZ0"/>
<reference evidence="2 3" key="1">
    <citation type="journal article" date="2011" name="Stand. Genomic Sci.">
        <title>Complete genome sequence of Weeksella virosa type strain (9751).</title>
        <authorList>
            <person name="Lang E."/>
            <person name="Teshima H."/>
            <person name="Lucas S."/>
            <person name="Lapidus A."/>
            <person name="Hammon N."/>
            <person name="Deshpande S."/>
            <person name="Nolan M."/>
            <person name="Cheng J.F."/>
            <person name="Pitluck S."/>
            <person name="Liolios K."/>
            <person name="Pagani I."/>
            <person name="Mikhailova N."/>
            <person name="Ivanova N."/>
            <person name="Mavromatis K."/>
            <person name="Pati A."/>
            <person name="Tapia R."/>
            <person name="Han C."/>
            <person name="Goodwin L."/>
            <person name="Chen A."/>
            <person name="Palaniappan K."/>
            <person name="Land M."/>
            <person name="Hauser L."/>
            <person name="Chang Y.J."/>
            <person name="Jeffries C.D."/>
            <person name="Brambilla E.M."/>
            <person name="Kopitz M."/>
            <person name="Rohde M."/>
            <person name="Goker M."/>
            <person name="Tindall B.J."/>
            <person name="Detter J.C."/>
            <person name="Woyke T."/>
            <person name="Bristow J."/>
            <person name="Eisen J.A."/>
            <person name="Markowitz V."/>
            <person name="Hugenholtz P."/>
            <person name="Klenk H.P."/>
            <person name="Kyrpides N.C."/>
        </authorList>
    </citation>
    <scope>NUCLEOTIDE SEQUENCE [LARGE SCALE GENOMIC DNA]</scope>
    <source>
        <strain evidence="3">ATCC 43766 / DSM 16922 / JCM 21250 / NBRC 16016 / NCTC 11634 / CL345/78</strain>
    </source>
</reference>
<evidence type="ECO:0000256" key="1">
    <source>
        <dbReference type="SAM" id="Phobius"/>
    </source>
</evidence>
<keyword evidence="1" id="KW-0812">Transmembrane</keyword>
<dbReference type="STRING" id="865938.Weevi_1722"/>
<keyword evidence="3" id="KW-1185">Reference proteome</keyword>
<organism evidence="2 3">
    <name type="scientific">Weeksella virosa (strain ATCC 43766 / DSM 16922 / JCM 21250 / CCUG 30538 / CDC 9751 / IAM 14551 / NBRC 16016 / NCTC 11634 / CL345/78)</name>
    <dbReference type="NCBI Taxonomy" id="865938"/>
    <lineage>
        <taxon>Bacteria</taxon>
        <taxon>Pseudomonadati</taxon>
        <taxon>Bacteroidota</taxon>
        <taxon>Flavobacteriia</taxon>
        <taxon>Flavobacteriales</taxon>
        <taxon>Weeksellaceae</taxon>
        <taxon>Weeksella</taxon>
    </lineage>
</organism>
<dbReference type="HOGENOM" id="CLU_1365768_0_0_10"/>
<feature type="transmembrane region" description="Helical" evidence="1">
    <location>
        <begin position="21"/>
        <end position="38"/>
    </location>
</feature>
<dbReference type="eggNOG" id="ENOG5033GCC">
    <property type="taxonomic scope" value="Bacteria"/>
</dbReference>
<evidence type="ECO:0000313" key="3">
    <source>
        <dbReference type="Proteomes" id="UP000008641"/>
    </source>
</evidence>
<accession>F0NZZ0</accession>